<dbReference type="Pfam" id="PF17200">
    <property type="entry name" value="sCache_2"/>
    <property type="match status" value="1"/>
</dbReference>
<keyword evidence="2" id="KW-1003">Cell membrane</keyword>
<comment type="similarity">
    <text evidence="7">Belongs to the methyl-accepting chemotaxis (MCP) protein family.</text>
</comment>
<evidence type="ECO:0000256" key="2">
    <source>
        <dbReference type="ARBA" id="ARBA00022475"/>
    </source>
</evidence>
<dbReference type="InterPro" id="IPR004090">
    <property type="entry name" value="Chemotax_Me-accpt_rcpt"/>
</dbReference>
<keyword evidence="6 9" id="KW-0472">Membrane</keyword>
<evidence type="ECO:0000256" key="5">
    <source>
        <dbReference type="ARBA" id="ARBA00022989"/>
    </source>
</evidence>
<feature type="domain" description="Methyl-accepting transducer" evidence="10">
    <location>
        <begin position="115"/>
        <end position="344"/>
    </location>
</feature>
<dbReference type="InterPro" id="IPR004089">
    <property type="entry name" value="MCPsignal_dom"/>
</dbReference>
<comment type="caution">
    <text evidence="12">The sequence shown here is derived from an EMBL/GenBank/DDBJ whole genome shotgun (WGS) entry which is preliminary data.</text>
</comment>
<dbReference type="Gene3D" id="1.10.287.950">
    <property type="entry name" value="Methyl-accepting chemotaxis protein"/>
    <property type="match status" value="1"/>
</dbReference>
<keyword evidence="5 9" id="KW-1133">Transmembrane helix</keyword>
<evidence type="ECO:0000256" key="9">
    <source>
        <dbReference type="SAM" id="Phobius"/>
    </source>
</evidence>
<dbReference type="CDD" id="cd11386">
    <property type="entry name" value="MCP_signal"/>
    <property type="match status" value="1"/>
</dbReference>
<dbReference type="CDD" id="cd06225">
    <property type="entry name" value="HAMP"/>
    <property type="match status" value="1"/>
</dbReference>
<evidence type="ECO:0000259" key="11">
    <source>
        <dbReference type="PROSITE" id="PS50885"/>
    </source>
</evidence>
<dbReference type="PANTHER" id="PTHR43531">
    <property type="entry name" value="PROTEIN ICFG"/>
    <property type="match status" value="1"/>
</dbReference>
<dbReference type="InterPro" id="IPR003660">
    <property type="entry name" value="HAMP_dom"/>
</dbReference>
<dbReference type="PRINTS" id="PR00260">
    <property type="entry name" value="CHEMTRNSDUCR"/>
</dbReference>
<feature type="domain" description="HAMP" evidence="11">
    <location>
        <begin position="58"/>
        <end position="110"/>
    </location>
</feature>
<keyword evidence="13" id="KW-1185">Reference proteome</keyword>
<proteinExistence type="inferred from homology"/>
<evidence type="ECO:0000259" key="10">
    <source>
        <dbReference type="PROSITE" id="PS50111"/>
    </source>
</evidence>
<gene>
    <name evidence="12" type="ORF">ACIPEN_02595</name>
</gene>
<evidence type="ECO:0000256" key="1">
    <source>
        <dbReference type="ARBA" id="ARBA00004651"/>
    </source>
</evidence>
<evidence type="ECO:0000256" key="3">
    <source>
        <dbReference type="ARBA" id="ARBA00022481"/>
    </source>
</evidence>
<keyword evidence="3" id="KW-0488">Methylation</keyword>
<dbReference type="EMBL" id="JBIUZV010000001">
    <property type="protein sequence ID" value="MFJ3044697.1"/>
    <property type="molecule type" value="Genomic_DNA"/>
</dbReference>
<dbReference type="Proteomes" id="UP001617427">
    <property type="component" value="Unassembled WGS sequence"/>
</dbReference>
<dbReference type="PANTHER" id="PTHR43531:SF14">
    <property type="entry name" value="METHYL-ACCEPTING CHEMOTAXIS PROTEIN I-RELATED"/>
    <property type="match status" value="1"/>
</dbReference>
<dbReference type="SMART" id="SM00304">
    <property type="entry name" value="HAMP"/>
    <property type="match status" value="1"/>
</dbReference>
<evidence type="ECO:0000313" key="13">
    <source>
        <dbReference type="Proteomes" id="UP001617427"/>
    </source>
</evidence>
<reference evidence="12 13" key="1">
    <citation type="submission" date="2024-10" db="EMBL/GenBank/DDBJ databases">
        <title>The Natural Products Discovery Center: Release of the First 8490 Sequenced Strains for Exploring Actinobacteria Biosynthetic Diversity.</title>
        <authorList>
            <person name="Kalkreuter E."/>
            <person name="Kautsar S.A."/>
            <person name="Yang D."/>
            <person name="Bader C.D."/>
            <person name="Teijaro C.N."/>
            <person name="Fluegel L."/>
            <person name="Davis C.M."/>
            <person name="Simpson J.R."/>
            <person name="Lauterbach L."/>
            <person name="Steele A.D."/>
            <person name="Gui C."/>
            <person name="Meng S."/>
            <person name="Li G."/>
            <person name="Viehrig K."/>
            <person name="Ye F."/>
            <person name="Su P."/>
            <person name="Kiefer A.F."/>
            <person name="Nichols A."/>
            <person name="Cepeda A.J."/>
            <person name="Yan W."/>
            <person name="Fan B."/>
            <person name="Jiang Y."/>
            <person name="Adhikari A."/>
            <person name="Zheng C.-J."/>
            <person name="Schuster L."/>
            <person name="Cowan T.M."/>
            <person name="Smanski M.J."/>
            <person name="Chevrette M.G."/>
            <person name="De Carvalho L.P.S."/>
            <person name="Shen B."/>
        </authorList>
    </citation>
    <scope>NUCLEOTIDE SEQUENCE [LARGE SCALE GENOMIC DNA]</scope>
    <source>
        <strain evidence="12 13">NPDC087045</strain>
    </source>
</reference>
<protein>
    <submittedName>
        <fullName evidence="12">Methyl-accepting chemotaxis protein</fullName>
    </submittedName>
</protein>
<dbReference type="RefSeq" id="WP_402698189.1">
    <property type="nucleotide sequence ID" value="NZ_JBIUZV010000001.1"/>
</dbReference>
<evidence type="ECO:0000313" key="12">
    <source>
        <dbReference type="EMBL" id="MFJ3044697.1"/>
    </source>
</evidence>
<name>A0ABW8ETB7_9BURK</name>
<dbReference type="Pfam" id="PF00672">
    <property type="entry name" value="HAMP"/>
    <property type="match status" value="1"/>
</dbReference>
<dbReference type="SUPFAM" id="SSF58104">
    <property type="entry name" value="Methyl-accepting chemotaxis protein (MCP) signaling domain"/>
    <property type="match status" value="1"/>
</dbReference>
<dbReference type="Gene3D" id="3.30.450.20">
    <property type="entry name" value="PAS domain"/>
    <property type="match status" value="1"/>
</dbReference>
<keyword evidence="4 9" id="KW-0812">Transmembrane</keyword>
<dbReference type="InterPro" id="IPR033480">
    <property type="entry name" value="sCache_2"/>
</dbReference>
<keyword evidence="8" id="KW-0807">Transducer</keyword>
<sequence length="494" mass="53313">MRAFDLRTRLVVSQAVLLCLMAVMAGLLAWQAPGTDIQAGAAVLMLLLGLVIAWWNLRALARPFDAITAHTARLATGDVSQRLVTQARGDMGQLARHLDTINQTLFKVVADVRLGTMALAATSDMIVADSTALSGRTEAQASSLQQTAASLEQLSANVRHNADSTGQANRLAMEADRLATQGQNVSGDLVRIMGEIRDSSEQIKEIVGVIDDIAFQTNILALNAAVEAARAGEQGRGFAVVAAEVRELARHSGAAARQIKTLIADSVDKVERGNVLVGGNGHAMQEIALGVRQVAQLIGQIATAGGQQSIGIAEVSAALTQLDDATQRNAAMVLETTRVADGLKDHALSLSHAVQAFVLGERELGNADEARAMVRRAVDFARQQGVAAAVDEVRKLAKGSFIDRDLYLIVYSFDGEIVAHGANRRLWGADWTRIADADGKFFNKEMTQKLQVANSGWTDYRWAHPLTRKVQLKSAYFEKLDKLFFVCGYYKRQD</sequence>
<feature type="transmembrane region" description="Helical" evidence="9">
    <location>
        <begin position="39"/>
        <end position="57"/>
    </location>
</feature>
<dbReference type="SMART" id="SM00283">
    <property type="entry name" value="MA"/>
    <property type="match status" value="1"/>
</dbReference>
<organism evidence="12 13">
    <name type="scientific">Herbaspirillum chlorophenolicum</name>
    <dbReference type="NCBI Taxonomy" id="211589"/>
    <lineage>
        <taxon>Bacteria</taxon>
        <taxon>Pseudomonadati</taxon>
        <taxon>Pseudomonadota</taxon>
        <taxon>Betaproteobacteria</taxon>
        <taxon>Burkholderiales</taxon>
        <taxon>Oxalobacteraceae</taxon>
        <taxon>Herbaspirillum</taxon>
    </lineage>
</organism>
<accession>A0ABW8ETB7</accession>
<dbReference type="InterPro" id="IPR051310">
    <property type="entry name" value="MCP_chemotaxis"/>
</dbReference>
<dbReference type="PROSITE" id="PS50111">
    <property type="entry name" value="CHEMOTAXIS_TRANSDUC_2"/>
    <property type="match status" value="1"/>
</dbReference>
<evidence type="ECO:0000256" key="4">
    <source>
        <dbReference type="ARBA" id="ARBA00022692"/>
    </source>
</evidence>
<evidence type="ECO:0000256" key="8">
    <source>
        <dbReference type="PROSITE-ProRule" id="PRU00284"/>
    </source>
</evidence>
<comment type="subcellular location">
    <subcellularLocation>
        <location evidence="1">Cell membrane</location>
        <topology evidence="1">Multi-pass membrane protein</topology>
    </subcellularLocation>
</comment>
<evidence type="ECO:0000256" key="7">
    <source>
        <dbReference type="ARBA" id="ARBA00029447"/>
    </source>
</evidence>
<dbReference type="Pfam" id="PF00015">
    <property type="entry name" value="MCPsignal"/>
    <property type="match status" value="1"/>
</dbReference>
<dbReference type="PROSITE" id="PS50885">
    <property type="entry name" value="HAMP"/>
    <property type="match status" value="1"/>
</dbReference>
<evidence type="ECO:0000256" key="6">
    <source>
        <dbReference type="ARBA" id="ARBA00023136"/>
    </source>
</evidence>